<dbReference type="InterPro" id="IPR043519">
    <property type="entry name" value="NT_sf"/>
</dbReference>
<dbReference type="InterPro" id="IPR039498">
    <property type="entry name" value="NTP_transf_5"/>
</dbReference>
<evidence type="ECO:0000313" key="1">
    <source>
        <dbReference type="EMBL" id="CAA9518552.1"/>
    </source>
</evidence>
<sequence>MEHRHRNESFGPIGTTLKKAAHALRAADVPFLLGGSVAAWARGGPESSNDLDLMIRPEDVDRALAALDDEGFRTERPPEQWLVKAWDGDVMVDLIHCPRQLPITDEVIDRGDEMEVLAVSIRVMALEDVLATKLLALNEHALDYESLIQVSRSLREQIPWERLRERTASSPYAAAFFTLAEGLGLTETVTVPSAAARGGG</sequence>
<dbReference type="Gene3D" id="3.30.460.40">
    <property type="match status" value="1"/>
</dbReference>
<dbReference type="AlphaFoldDB" id="A0A6J4TCC8"/>
<name>A0A6J4TCC8_9ACTN</name>
<accession>A0A6J4TCC8</accession>
<proteinExistence type="predicted"/>
<reference evidence="1" key="1">
    <citation type="submission" date="2020-02" db="EMBL/GenBank/DDBJ databases">
        <authorList>
            <person name="Meier V. D."/>
        </authorList>
    </citation>
    <scope>NUCLEOTIDE SEQUENCE</scope>
    <source>
        <strain evidence="1">AVDCRST_MAG13</strain>
    </source>
</reference>
<dbReference type="Pfam" id="PF14907">
    <property type="entry name" value="NTP_transf_5"/>
    <property type="match status" value="1"/>
</dbReference>
<evidence type="ECO:0008006" key="2">
    <source>
        <dbReference type="Google" id="ProtNLM"/>
    </source>
</evidence>
<protein>
    <recommendedName>
        <fullName evidence="2">Nucleotidyltransferase family protein</fullName>
    </recommendedName>
</protein>
<organism evidence="1">
    <name type="scientific">uncultured Solirubrobacteraceae bacterium</name>
    <dbReference type="NCBI Taxonomy" id="1162706"/>
    <lineage>
        <taxon>Bacteria</taxon>
        <taxon>Bacillati</taxon>
        <taxon>Actinomycetota</taxon>
        <taxon>Thermoleophilia</taxon>
        <taxon>Solirubrobacterales</taxon>
        <taxon>Solirubrobacteraceae</taxon>
        <taxon>environmental samples</taxon>
    </lineage>
</organism>
<gene>
    <name evidence="1" type="ORF">AVDCRST_MAG13-3224</name>
</gene>
<dbReference type="EMBL" id="CADCVO010000516">
    <property type="protein sequence ID" value="CAA9518552.1"/>
    <property type="molecule type" value="Genomic_DNA"/>
</dbReference>
<dbReference type="SUPFAM" id="SSF81301">
    <property type="entry name" value="Nucleotidyltransferase"/>
    <property type="match status" value="1"/>
</dbReference>